<evidence type="ECO:0000313" key="5">
    <source>
        <dbReference type="Proteomes" id="UP001154322"/>
    </source>
</evidence>
<accession>A0ABN8UGS4</accession>
<dbReference type="EMBL" id="CALYLO010000017">
    <property type="protein sequence ID" value="CAH8249589.1"/>
    <property type="molecule type" value="Genomic_DNA"/>
</dbReference>
<dbReference type="EMBL" id="CALYLO010000013">
    <property type="protein sequence ID" value="CAH8249004.1"/>
    <property type="molecule type" value="Genomic_DNA"/>
</dbReference>
<reference evidence="2" key="1">
    <citation type="submission" date="2022-06" db="EMBL/GenBank/DDBJ databases">
        <authorList>
            <person name="Dietemann V."/>
            <person name="Ory F."/>
            <person name="Dainat B."/>
            <person name="Oberhansli S."/>
        </authorList>
    </citation>
    <scope>NUCLEOTIDE SEQUENCE</scope>
    <source>
        <strain evidence="2">Ena-SAMPLE-TAB-26-04-2022-14:26:32:270-5432</strain>
    </source>
</reference>
<organism evidence="2 5">
    <name type="scientific">Paenibacillus melissococcoides</name>
    <dbReference type="NCBI Taxonomy" id="2912268"/>
    <lineage>
        <taxon>Bacteria</taxon>
        <taxon>Bacillati</taxon>
        <taxon>Bacillota</taxon>
        <taxon>Bacilli</taxon>
        <taxon>Bacillales</taxon>
        <taxon>Paenibacillaceae</taxon>
        <taxon>Paenibacillus</taxon>
    </lineage>
</organism>
<evidence type="ECO:0000313" key="3">
    <source>
        <dbReference type="EMBL" id="CAH8249196.1"/>
    </source>
</evidence>
<keyword evidence="2" id="KW-0645">Protease</keyword>
<proteinExistence type="predicted"/>
<dbReference type="Pfam" id="PF10123">
    <property type="entry name" value="Mu-like_Pro"/>
    <property type="match status" value="1"/>
</dbReference>
<dbReference type="EMBL" id="CALYLO010000014">
    <property type="protein sequence ID" value="CAH8249196.1"/>
    <property type="molecule type" value="Genomic_DNA"/>
</dbReference>
<dbReference type="EMBL" id="CALYLO010000013">
    <property type="protein sequence ID" value="CAH8248816.1"/>
    <property type="molecule type" value="Genomic_DNA"/>
</dbReference>
<evidence type="ECO:0000313" key="2">
    <source>
        <dbReference type="EMBL" id="CAH8249004.1"/>
    </source>
</evidence>
<dbReference type="RefSeq" id="WP_261948854.1">
    <property type="nucleotide sequence ID" value="NZ_CALYLO010000013.1"/>
</dbReference>
<keyword evidence="2" id="KW-0378">Hydrolase</keyword>
<dbReference type="InterPro" id="IPR012106">
    <property type="entry name" value="Phage_Mu_Gp1"/>
</dbReference>
<dbReference type="GO" id="GO:0006508">
    <property type="term" value="P:proteolysis"/>
    <property type="evidence" value="ECO:0007669"/>
    <property type="project" value="UniProtKB-KW"/>
</dbReference>
<protein>
    <submittedName>
        <fullName evidence="2">Phage protease</fullName>
    </submittedName>
</protein>
<name>A0ABN8UGS4_9BACL</name>
<dbReference type="GO" id="GO:0008233">
    <property type="term" value="F:peptidase activity"/>
    <property type="evidence" value="ECO:0007669"/>
    <property type="project" value="UniProtKB-KW"/>
</dbReference>
<evidence type="ECO:0000313" key="1">
    <source>
        <dbReference type="EMBL" id="CAH8248816.1"/>
    </source>
</evidence>
<comment type="caution">
    <text evidence="2">The sequence shown here is derived from an EMBL/GenBank/DDBJ whole genome shotgun (WGS) entry which is preliminary data.</text>
</comment>
<keyword evidence="5" id="KW-1185">Reference proteome</keyword>
<gene>
    <name evidence="1" type="ORF">WJ0W_006000</name>
    <name evidence="2" type="ORF">WJ0W_006191</name>
    <name evidence="3" type="ORF">WJ0W_006382</name>
    <name evidence="4" type="ORF">WJ0W_006774</name>
</gene>
<evidence type="ECO:0000313" key="4">
    <source>
        <dbReference type="EMBL" id="CAH8249589.1"/>
    </source>
</evidence>
<dbReference type="Proteomes" id="UP001154322">
    <property type="component" value="Unassembled WGS sequence"/>
</dbReference>
<sequence length="58" mass="6891">MTALKDGKISAAQKAWAEEYALKDPQGFKKLLKRPRKWFRSVNLKSRTERRSRRGLMR</sequence>